<organism evidence="8 9">
    <name type="scientific">Tsuneonella suprasediminis</name>
    <dbReference type="NCBI Taxonomy" id="2306996"/>
    <lineage>
        <taxon>Bacteria</taxon>
        <taxon>Pseudomonadati</taxon>
        <taxon>Pseudomonadota</taxon>
        <taxon>Alphaproteobacteria</taxon>
        <taxon>Sphingomonadales</taxon>
        <taxon>Erythrobacteraceae</taxon>
        <taxon>Tsuneonella</taxon>
    </lineage>
</organism>
<dbReference type="InterPro" id="IPR039420">
    <property type="entry name" value="WalR-like"/>
</dbReference>
<evidence type="ECO:0000256" key="1">
    <source>
        <dbReference type="ARBA" id="ARBA00022553"/>
    </source>
</evidence>
<keyword evidence="9" id="KW-1185">Reference proteome</keyword>
<accession>A0A419R4M9</accession>
<keyword evidence="3" id="KW-0805">Transcription regulation</keyword>
<dbReference type="GO" id="GO:0006355">
    <property type="term" value="P:regulation of DNA-templated transcription"/>
    <property type="evidence" value="ECO:0007669"/>
    <property type="project" value="TreeGrafter"/>
</dbReference>
<reference evidence="8 9" key="1">
    <citation type="submission" date="2018-09" db="EMBL/GenBank/DDBJ databases">
        <title>Altererythrobacter sp.Ery1 and Ery12, the genome sequencing of novel strains in genus Alterythrobacter.</title>
        <authorList>
            <person name="Cheng H."/>
            <person name="Wu Y.-H."/>
            <person name="Fang C."/>
            <person name="Xu X.-W."/>
        </authorList>
    </citation>
    <scope>NUCLEOTIDE SEQUENCE [LARGE SCALE GENOMIC DNA]</scope>
    <source>
        <strain evidence="8 9">Ery12</strain>
    </source>
</reference>
<dbReference type="PROSITE" id="PS50110">
    <property type="entry name" value="RESPONSE_REGULATORY"/>
    <property type="match status" value="1"/>
</dbReference>
<dbReference type="EMBL" id="RAHJ01000011">
    <property type="protein sequence ID" value="RJX69907.1"/>
    <property type="molecule type" value="Genomic_DNA"/>
</dbReference>
<feature type="domain" description="Response regulatory" evidence="7">
    <location>
        <begin position="3"/>
        <end position="119"/>
    </location>
</feature>
<evidence type="ECO:0000313" key="8">
    <source>
        <dbReference type="EMBL" id="RJX69907.1"/>
    </source>
</evidence>
<dbReference type="OrthoDB" id="9786548at2"/>
<evidence type="ECO:0000256" key="5">
    <source>
        <dbReference type="ARBA" id="ARBA00023163"/>
    </source>
</evidence>
<evidence type="ECO:0000256" key="6">
    <source>
        <dbReference type="PROSITE-ProRule" id="PRU00169"/>
    </source>
</evidence>
<sequence length="132" mass="14049">MPKILVADDDEMLCELVRFKLEGVGHEVEIVADGVAAINAVRSNRPDILILDNMMPVMSGPEVLHELKADPATADVPVIVLTARKAQEDVVTALRSGAADYLTKPFMPDELVARISGVLATSSNGGRNAGSR</sequence>
<dbReference type="GO" id="GO:0000156">
    <property type="term" value="F:phosphorelay response regulator activity"/>
    <property type="evidence" value="ECO:0007669"/>
    <property type="project" value="TreeGrafter"/>
</dbReference>
<keyword evidence="1 6" id="KW-0597">Phosphoprotein</keyword>
<keyword evidence="4" id="KW-0238">DNA-binding</keyword>
<dbReference type="GO" id="GO:0005829">
    <property type="term" value="C:cytosol"/>
    <property type="evidence" value="ECO:0007669"/>
    <property type="project" value="TreeGrafter"/>
</dbReference>
<evidence type="ECO:0000256" key="4">
    <source>
        <dbReference type="ARBA" id="ARBA00023125"/>
    </source>
</evidence>
<dbReference type="AlphaFoldDB" id="A0A419R4M9"/>
<dbReference type="CDD" id="cd17574">
    <property type="entry name" value="REC_OmpR"/>
    <property type="match status" value="1"/>
</dbReference>
<dbReference type="GO" id="GO:0000976">
    <property type="term" value="F:transcription cis-regulatory region binding"/>
    <property type="evidence" value="ECO:0007669"/>
    <property type="project" value="TreeGrafter"/>
</dbReference>
<keyword evidence="5" id="KW-0804">Transcription</keyword>
<proteinExistence type="predicted"/>
<comment type="caution">
    <text evidence="8">The sequence shown here is derived from an EMBL/GenBank/DDBJ whole genome shotgun (WGS) entry which is preliminary data.</text>
</comment>
<dbReference type="Gene3D" id="3.40.50.2300">
    <property type="match status" value="1"/>
</dbReference>
<dbReference type="GO" id="GO:0032993">
    <property type="term" value="C:protein-DNA complex"/>
    <property type="evidence" value="ECO:0007669"/>
    <property type="project" value="TreeGrafter"/>
</dbReference>
<name>A0A419R4M9_9SPHN</name>
<dbReference type="RefSeq" id="WP_120107078.1">
    <property type="nucleotide sequence ID" value="NZ_RAHJ01000011.1"/>
</dbReference>
<dbReference type="InterPro" id="IPR001789">
    <property type="entry name" value="Sig_transdc_resp-reg_receiver"/>
</dbReference>
<dbReference type="Pfam" id="PF00072">
    <property type="entry name" value="Response_reg"/>
    <property type="match status" value="1"/>
</dbReference>
<dbReference type="Proteomes" id="UP000284322">
    <property type="component" value="Unassembled WGS sequence"/>
</dbReference>
<dbReference type="PANTHER" id="PTHR48111">
    <property type="entry name" value="REGULATOR OF RPOS"/>
    <property type="match status" value="1"/>
</dbReference>
<dbReference type="SUPFAM" id="SSF52172">
    <property type="entry name" value="CheY-like"/>
    <property type="match status" value="1"/>
</dbReference>
<evidence type="ECO:0000256" key="3">
    <source>
        <dbReference type="ARBA" id="ARBA00023015"/>
    </source>
</evidence>
<keyword evidence="2" id="KW-0902">Two-component regulatory system</keyword>
<protein>
    <submittedName>
        <fullName evidence="8">Response regulator</fullName>
    </submittedName>
</protein>
<dbReference type="SMART" id="SM00448">
    <property type="entry name" value="REC"/>
    <property type="match status" value="1"/>
</dbReference>
<dbReference type="InterPro" id="IPR011006">
    <property type="entry name" value="CheY-like_superfamily"/>
</dbReference>
<dbReference type="PANTHER" id="PTHR48111:SF21">
    <property type="entry name" value="DNA-BINDING DUAL MASTER TRANSCRIPTIONAL REGULATOR RPAA"/>
    <property type="match status" value="1"/>
</dbReference>
<evidence type="ECO:0000256" key="2">
    <source>
        <dbReference type="ARBA" id="ARBA00023012"/>
    </source>
</evidence>
<evidence type="ECO:0000259" key="7">
    <source>
        <dbReference type="PROSITE" id="PS50110"/>
    </source>
</evidence>
<gene>
    <name evidence="8" type="ORF">D6858_03135</name>
</gene>
<feature type="modified residue" description="4-aspartylphosphate" evidence="6">
    <location>
        <position position="52"/>
    </location>
</feature>
<evidence type="ECO:0000313" key="9">
    <source>
        <dbReference type="Proteomes" id="UP000284322"/>
    </source>
</evidence>